<feature type="compositionally biased region" description="Basic and acidic residues" evidence="1">
    <location>
        <begin position="90"/>
        <end position="100"/>
    </location>
</feature>
<keyword evidence="3" id="KW-0378">Hydrolase</keyword>
<keyword evidence="3" id="KW-0540">Nuclease</keyword>
<feature type="region of interest" description="Disordered" evidence="1">
    <location>
        <begin position="50"/>
        <end position="100"/>
    </location>
</feature>
<evidence type="ECO:0000313" key="4">
    <source>
        <dbReference type="Proteomes" id="UP001595939"/>
    </source>
</evidence>
<name>A0ABV8Y6I0_9DEIO</name>
<dbReference type="Proteomes" id="UP001595939">
    <property type="component" value="Unassembled WGS sequence"/>
</dbReference>
<organism evidence="3 4">
    <name type="scientific">Deinococcus sonorensis</name>
    <dbReference type="NCBI Taxonomy" id="309891"/>
    <lineage>
        <taxon>Bacteria</taxon>
        <taxon>Thermotogati</taxon>
        <taxon>Deinococcota</taxon>
        <taxon>Deinococci</taxon>
        <taxon>Deinococcales</taxon>
        <taxon>Deinococcaceae</taxon>
        <taxon>Deinococcus</taxon>
    </lineage>
</organism>
<dbReference type="EMBL" id="JBHSEG010000002">
    <property type="protein sequence ID" value="MFC4453567.1"/>
    <property type="molecule type" value="Genomic_DNA"/>
</dbReference>
<keyword evidence="3" id="KW-0255">Endonuclease</keyword>
<dbReference type="Gene3D" id="3.40.1350.10">
    <property type="match status" value="1"/>
</dbReference>
<protein>
    <submittedName>
        <fullName evidence="3">Endonuclease NucS domain-containing protein</fullName>
    </submittedName>
</protein>
<keyword evidence="4" id="KW-1185">Reference proteome</keyword>
<gene>
    <name evidence="3" type="ORF">ACFO0P_07260</name>
</gene>
<dbReference type="InterPro" id="IPR011856">
    <property type="entry name" value="tRNA_endonuc-like_dom_sf"/>
</dbReference>
<reference evidence="4" key="1">
    <citation type="journal article" date="2019" name="Int. J. Syst. Evol. Microbiol.">
        <title>The Global Catalogue of Microorganisms (GCM) 10K type strain sequencing project: providing services to taxonomists for standard genome sequencing and annotation.</title>
        <authorList>
            <consortium name="The Broad Institute Genomics Platform"/>
            <consortium name="The Broad Institute Genome Sequencing Center for Infectious Disease"/>
            <person name="Wu L."/>
            <person name="Ma J."/>
        </authorList>
    </citation>
    <scope>NUCLEOTIDE SEQUENCE [LARGE SCALE GENOMIC DNA]</scope>
    <source>
        <strain evidence="4">CCUG 39970</strain>
    </source>
</reference>
<dbReference type="GO" id="GO:0004519">
    <property type="term" value="F:endonuclease activity"/>
    <property type="evidence" value="ECO:0007669"/>
    <property type="project" value="UniProtKB-KW"/>
</dbReference>
<evidence type="ECO:0000256" key="1">
    <source>
        <dbReference type="SAM" id="MobiDB-lite"/>
    </source>
</evidence>
<feature type="compositionally biased region" description="Basic and acidic residues" evidence="1">
    <location>
        <begin position="68"/>
        <end position="77"/>
    </location>
</feature>
<dbReference type="InterPro" id="IPR048301">
    <property type="entry name" value="NucS_C"/>
</dbReference>
<feature type="domain" description="Endonuclease NucS C-terminal" evidence="2">
    <location>
        <begin position="1"/>
        <end position="54"/>
    </location>
</feature>
<accession>A0ABV8Y6I0</accession>
<comment type="caution">
    <text evidence="3">The sequence shown here is derived from an EMBL/GenBank/DDBJ whole genome shotgun (WGS) entry which is preliminary data.</text>
</comment>
<evidence type="ECO:0000313" key="3">
    <source>
        <dbReference type="EMBL" id="MFC4453567.1"/>
    </source>
</evidence>
<evidence type="ECO:0000259" key="2">
    <source>
        <dbReference type="Pfam" id="PF01939"/>
    </source>
</evidence>
<proteinExistence type="predicted"/>
<dbReference type="Pfam" id="PF01939">
    <property type="entry name" value="NucS_C"/>
    <property type="match status" value="1"/>
</dbReference>
<feature type="compositionally biased region" description="Polar residues" evidence="1">
    <location>
        <begin position="78"/>
        <end position="88"/>
    </location>
</feature>
<sequence length="100" mass="11004">MQATLARRPEVIEPGLEVLDRELLNGVGDMDLYAHDHAGRFVVVEWKRAEATQEAGERPGPATLADSPPRHHGDQQHRQQSGTQTPSTPGHDRGHSRSTP</sequence>
<dbReference type="RefSeq" id="WP_380129738.1">
    <property type="nucleotide sequence ID" value="NZ_JBHSEG010000002.1"/>
</dbReference>